<dbReference type="AlphaFoldDB" id="A0A1H9TS13"/>
<keyword evidence="2" id="KW-0812">Transmembrane</keyword>
<dbReference type="Proteomes" id="UP000199019">
    <property type="component" value="Unassembled WGS sequence"/>
</dbReference>
<feature type="transmembrane region" description="Helical" evidence="2">
    <location>
        <begin position="63"/>
        <end position="81"/>
    </location>
</feature>
<feature type="transmembrane region" description="Helical" evidence="2">
    <location>
        <begin position="109"/>
        <end position="135"/>
    </location>
</feature>
<dbReference type="STRING" id="587636.SAMN05216199_1732"/>
<dbReference type="RefSeq" id="WP_091757439.1">
    <property type="nucleotide sequence ID" value="NZ_FOHB01000002.1"/>
</dbReference>
<feature type="region of interest" description="Disordered" evidence="1">
    <location>
        <begin position="1"/>
        <end position="20"/>
    </location>
</feature>
<dbReference type="EMBL" id="FOHB01000002">
    <property type="protein sequence ID" value="SER99932.1"/>
    <property type="molecule type" value="Genomic_DNA"/>
</dbReference>
<dbReference type="NCBIfam" id="TIGR02611">
    <property type="entry name" value="TIGR02611 family protein"/>
    <property type="match status" value="1"/>
</dbReference>
<evidence type="ECO:0000313" key="4">
    <source>
        <dbReference type="Proteomes" id="UP000199019"/>
    </source>
</evidence>
<dbReference type="InterPro" id="IPR013434">
    <property type="entry name" value="CHP02611"/>
</dbReference>
<accession>A0A1H9TS13</accession>
<sequence>MDRSPDRKPDQDRPGGEPERDWEWRRRVRSNPHSHRVYRTVVGVVGTLVIVGGLIMVPFPGPGWLVVFVGVGILASEFDWAKRLLDFGKARLHAWNEWLKPKPVWFKGLIGLATALLVGLFFYLLFLLSGVPSLLPDLLESLLKNLPGL</sequence>
<dbReference type="InterPro" id="IPR019099">
    <property type="entry name" value="Uncharacterised_PGPGW_TM"/>
</dbReference>
<name>A0A1H9TS13_9MICO</name>
<evidence type="ECO:0000313" key="3">
    <source>
        <dbReference type="EMBL" id="SER99932.1"/>
    </source>
</evidence>
<organism evidence="3 4">
    <name type="scientific">Pedococcus cremeus</name>
    <dbReference type="NCBI Taxonomy" id="587636"/>
    <lineage>
        <taxon>Bacteria</taxon>
        <taxon>Bacillati</taxon>
        <taxon>Actinomycetota</taxon>
        <taxon>Actinomycetes</taxon>
        <taxon>Micrococcales</taxon>
        <taxon>Intrasporangiaceae</taxon>
        <taxon>Pedococcus</taxon>
    </lineage>
</organism>
<proteinExistence type="predicted"/>
<evidence type="ECO:0000256" key="1">
    <source>
        <dbReference type="SAM" id="MobiDB-lite"/>
    </source>
</evidence>
<evidence type="ECO:0000256" key="2">
    <source>
        <dbReference type="SAM" id="Phobius"/>
    </source>
</evidence>
<keyword evidence="4" id="KW-1185">Reference proteome</keyword>
<protein>
    <submittedName>
        <fullName evidence="3">TIGR02611 family protein</fullName>
    </submittedName>
</protein>
<dbReference type="Pfam" id="PF09656">
    <property type="entry name" value="PGPGW"/>
    <property type="match status" value="1"/>
</dbReference>
<keyword evidence="2" id="KW-1133">Transmembrane helix</keyword>
<reference evidence="4" key="1">
    <citation type="submission" date="2016-10" db="EMBL/GenBank/DDBJ databases">
        <authorList>
            <person name="Varghese N."/>
            <person name="Submissions S."/>
        </authorList>
    </citation>
    <scope>NUCLEOTIDE SEQUENCE [LARGE SCALE GENOMIC DNA]</scope>
    <source>
        <strain evidence="4">CGMCC 1.6963</strain>
    </source>
</reference>
<feature type="transmembrane region" description="Helical" evidence="2">
    <location>
        <begin position="37"/>
        <end position="57"/>
    </location>
</feature>
<gene>
    <name evidence="3" type="ORF">SAMN05216199_1732</name>
</gene>
<dbReference type="OrthoDB" id="3295542at2"/>
<keyword evidence="2" id="KW-0472">Membrane</keyword>